<dbReference type="GeneID" id="95974665"/>
<proteinExistence type="predicted"/>
<dbReference type="PROSITE" id="PS50097">
    <property type="entry name" value="BTB"/>
    <property type="match status" value="1"/>
</dbReference>
<feature type="compositionally biased region" description="Polar residues" evidence="1">
    <location>
        <begin position="1"/>
        <end position="28"/>
    </location>
</feature>
<feature type="compositionally biased region" description="Low complexity" evidence="1">
    <location>
        <begin position="80"/>
        <end position="90"/>
    </location>
</feature>
<name>A0ABR3PNC6_9PEZI</name>
<evidence type="ECO:0000313" key="4">
    <source>
        <dbReference type="Proteomes" id="UP001562354"/>
    </source>
</evidence>
<evidence type="ECO:0000313" key="3">
    <source>
        <dbReference type="EMBL" id="KAL1310704.1"/>
    </source>
</evidence>
<gene>
    <name evidence="3" type="ORF">AAFC00_000962</name>
</gene>
<dbReference type="Proteomes" id="UP001562354">
    <property type="component" value="Unassembled WGS sequence"/>
</dbReference>
<keyword evidence="4" id="KW-1185">Reference proteome</keyword>
<dbReference type="InterPro" id="IPR011333">
    <property type="entry name" value="SKP1/BTB/POZ_sf"/>
</dbReference>
<comment type="caution">
    <text evidence="3">The sequence shown here is derived from an EMBL/GenBank/DDBJ whole genome shotgun (WGS) entry which is preliminary data.</text>
</comment>
<reference evidence="3 4" key="1">
    <citation type="submission" date="2024-07" db="EMBL/GenBank/DDBJ databases">
        <title>Draft sequence of the Neodothiora populina.</title>
        <authorList>
            <person name="Drown D.D."/>
            <person name="Schuette U.S."/>
            <person name="Buechlein A.B."/>
            <person name="Rusch D.R."/>
            <person name="Winton L.W."/>
            <person name="Adams G.A."/>
        </authorList>
    </citation>
    <scope>NUCLEOTIDE SEQUENCE [LARGE SCALE GENOMIC DNA]</scope>
    <source>
        <strain evidence="3 4">CPC 39397</strain>
    </source>
</reference>
<protein>
    <recommendedName>
        <fullName evidence="2">BTB domain-containing protein</fullName>
    </recommendedName>
</protein>
<feature type="region of interest" description="Disordered" evidence="1">
    <location>
        <begin position="1"/>
        <end position="91"/>
    </location>
</feature>
<feature type="domain" description="BTB" evidence="2">
    <location>
        <begin position="121"/>
        <end position="189"/>
    </location>
</feature>
<dbReference type="CDD" id="cd18186">
    <property type="entry name" value="BTB_POZ_ZBTB_KLHL-like"/>
    <property type="match status" value="1"/>
</dbReference>
<dbReference type="EMBL" id="JBFMKM010000003">
    <property type="protein sequence ID" value="KAL1310704.1"/>
    <property type="molecule type" value="Genomic_DNA"/>
</dbReference>
<accession>A0ABR3PNC6</accession>
<feature type="compositionally biased region" description="Polar residues" evidence="1">
    <location>
        <begin position="49"/>
        <end position="58"/>
    </location>
</feature>
<dbReference type="RefSeq" id="XP_069203553.1">
    <property type="nucleotide sequence ID" value="XM_069340086.1"/>
</dbReference>
<evidence type="ECO:0000256" key="1">
    <source>
        <dbReference type="SAM" id="MobiDB-lite"/>
    </source>
</evidence>
<dbReference type="Gene3D" id="3.30.710.10">
    <property type="entry name" value="Potassium Channel Kv1.1, Chain A"/>
    <property type="match status" value="1"/>
</dbReference>
<dbReference type="InterPro" id="IPR000210">
    <property type="entry name" value="BTB/POZ_dom"/>
</dbReference>
<evidence type="ECO:0000259" key="2">
    <source>
        <dbReference type="PROSITE" id="PS50097"/>
    </source>
</evidence>
<sequence length="332" mass="37082">MSDSQSLSVPTGTGRPINSRSNSANSMQRPVERVEVAQDLVAQRRMRADSSQSVNNSGVADVTEEGRPNKITLPARQAASSSDLRSGLSSPVIPDGAVQKLISSIHADNQEAKTPLLEDLPQTTFFVGPFKKPFKAHNYLLIKKVPLFRKLLSSYVAPKQEQLTFETLDEFAAAIFIRWLYGGKLHGPTDFHSMHHYLALYVLGFTWDVEDLCNGVMDLVRAYYRHESMTAPAFRLEYIYTMTQLPNAMRNFLTQTAAFRVLYESPLAPGVYLSPSIKGVISKSPDLAVDFAEALVKLSRNDINDPRRGDNCKWHEHSDGKLCLPMSSEPYE</sequence>
<organism evidence="3 4">
    <name type="scientific">Neodothiora populina</name>
    <dbReference type="NCBI Taxonomy" id="2781224"/>
    <lineage>
        <taxon>Eukaryota</taxon>
        <taxon>Fungi</taxon>
        <taxon>Dikarya</taxon>
        <taxon>Ascomycota</taxon>
        <taxon>Pezizomycotina</taxon>
        <taxon>Dothideomycetes</taxon>
        <taxon>Dothideomycetidae</taxon>
        <taxon>Dothideales</taxon>
        <taxon>Dothioraceae</taxon>
        <taxon>Neodothiora</taxon>
    </lineage>
</organism>